<dbReference type="Gene3D" id="3.40.30.10">
    <property type="entry name" value="Glutaredoxin"/>
    <property type="match status" value="1"/>
</dbReference>
<organism evidence="1 2">
    <name type="scientific">Bifidobacterium biavatii DSM 23969</name>
    <dbReference type="NCBI Taxonomy" id="1437608"/>
    <lineage>
        <taxon>Bacteria</taxon>
        <taxon>Bacillati</taxon>
        <taxon>Actinomycetota</taxon>
        <taxon>Actinomycetes</taxon>
        <taxon>Bifidobacteriales</taxon>
        <taxon>Bifidobacteriaceae</taxon>
        <taxon>Bifidobacterium</taxon>
    </lineage>
</organism>
<evidence type="ECO:0000313" key="1">
    <source>
        <dbReference type="EMBL" id="KFI46111.1"/>
    </source>
</evidence>
<evidence type="ECO:0000313" key="2">
    <source>
        <dbReference type="Proteomes" id="UP000029108"/>
    </source>
</evidence>
<dbReference type="RefSeq" id="WP_033496024.1">
    <property type="nucleotide sequence ID" value="NZ_JDUU01000033.1"/>
</dbReference>
<reference evidence="1 2" key="1">
    <citation type="submission" date="2014-03" db="EMBL/GenBank/DDBJ databases">
        <title>Genomics of Bifidobacteria.</title>
        <authorList>
            <person name="Ventura M."/>
            <person name="Milani C."/>
            <person name="Lugli G.A."/>
        </authorList>
    </citation>
    <scope>NUCLEOTIDE SEQUENCE [LARGE SCALE GENOMIC DNA]</scope>
    <source>
        <strain evidence="1 2">DSM 23969</strain>
    </source>
</reference>
<evidence type="ECO:0008006" key="3">
    <source>
        <dbReference type="Google" id="ProtNLM"/>
    </source>
</evidence>
<sequence>MFATIILGKDPQSDATLQDLSKDGRKPRVVPAHSDEAGRLLAAHGLTAVPAVITDHGVWIGYRPDLIQGLLDDARGRA</sequence>
<keyword evidence="2" id="KW-1185">Reference proteome</keyword>
<dbReference type="STRING" id="1437608.GCA_000771645_01777"/>
<comment type="caution">
    <text evidence="1">The sequence shown here is derived from an EMBL/GenBank/DDBJ whole genome shotgun (WGS) entry which is preliminary data.</text>
</comment>
<gene>
    <name evidence="1" type="ORF">BBIA_2076</name>
</gene>
<name>A0A086ZHW1_9BIFI</name>
<dbReference type="AlphaFoldDB" id="A0A086ZHW1"/>
<proteinExistence type="predicted"/>
<dbReference type="Proteomes" id="UP000029108">
    <property type="component" value="Unassembled WGS sequence"/>
</dbReference>
<accession>A0A086ZHW1</accession>
<dbReference type="EMBL" id="JGYN01000040">
    <property type="protein sequence ID" value="KFI46111.1"/>
    <property type="molecule type" value="Genomic_DNA"/>
</dbReference>
<protein>
    <recommendedName>
        <fullName evidence="3">Glutaredoxin</fullName>
    </recommendedName>
</protein>